<protein>
    <submittedName>
        <fullName evidence="2">Uncharacterized protein</fullName>
    </submittedName>
</protein>
<proteinExistence type="predicted"/>
<sequence length="140" mass="14986">MQLRQIPDSSELPGATPPGGQPSPDTHEEYLHGGGAQPGSQAEEAPLIPGTQNTTHPAKPHCSRGAGREEESWQQLFLFSELTLIFLTNSSTPHTSSLRSTLSACLTSTCPTLICLCSLLHPPLQGQRQGSSNRETEKEA</sequence>
<dbReference type="EMBL" id="JAHRIQ010040167">
    <property type="protein sequence ID" value="MEQ2234553.1"/>
    <property type="molecule type" value="Genomic_DNA"/>
</dbReference>
<accession>A0ABV0TRP1</accession>
<dbReference type="Proteomes" id="UP001482620">
    <property type="component" value="Unassembled WGS sequence"/>
</dbReference>
<name>A0ABV0TRP1_9TELE</name>
<evidence type="ECO:0000256" key="1">
    <source>
        <dbReference type="SAM" id="MobiDB-lite"/>
    </source>
</evidence>
<gene>
    <name evidence="2" type="ORF">ILYODFUR_032777</name>
</gene>
<keyword evidence="3" id="KW-1185">Reference proteome</keyword>
<feature type="region of interest" description="Disordered" evidence="1">
    <location>
        <begin position="1"/>
        <end position="68"/>
    </location>
</feature>
<comment type="caution">
    <text evidence="2">The sequence shown here is derived from an EMBL/GenBank/DDBJ whole genome shotgun (WGS) entry which is preliminary data.</text>
</comment>
<organism evidence="2 3">
    <name type="scientific">Ilyodon furcidens</name>
    <name type="common">goldbreast splitfin</name>
    <dbReference type="NCBI Taxonomy" id="33524"/>
    <lineage>
        <taxon>Eukaryota</taxon>
        <taxon>Metazoa</taxon>
        <taxon>Chordata</taxon>
        <taxon>Craniata</taxon>
        <taxon>Vertebrata</taxon>
        <taxon>Euteleostomi</taxon>
        <taxon>Actinopterygii</taxon>
        <taxon>Neopterygii</taxon>
        <taxon>Teleostei</taxon>
        <taxon>Neoteleostei</taxon>
        <taxon>Acanthomorphata</taxon>
        <taxon>Ovalentaria</taxon>
        <taxon>Atherinomorphae</taxon>
        <taxon>Cyprinodontiformes</taxon>
        <taxon>Goodeidae</taxon>
        <taxon>Ilyodon</taxon>
    </lineage>
</organism>
<evidence type="ECO:0000313" key="2">
    <source>
        <dbReference type="EMBL" id="MEQ2234553.1"/>
    </source>
</evidence>
<reference evidence="2 3" key="1">
    <citation type="submission" date="2021-06" db="EMBL/GenBank/DDBJ databases">
        <authorList>
            <person name="Palmer J.M."/>
        </authorList>
    </citation>
    <scope>NUCLEOTIDE SEQUENCE [LARGE SCALE GENOMIC DNA]</scope>
    <source>
        <strain evidence="3">if_2019</strain>
        <tissue evidence="2">Muscle</tissue>
    </source>
</reference>
<evidence type="ECO:0000313" key="3">
    <source>
        <dbReference type="Proteomes" id="UP001482620"/>
    </source>
</evidence>